<evidence type="ECO:0000256" key="1">
    <source>
        <dbReference type="ARBA" id="ARBA00009156"/>
    </source>
</evidence>
<dbReference type="InterPro" id="IPR018484">
    <property type="entry name" value="FGGY_N"/>
</dbReference>
<dbReference type="EMBL" id="CP053435">
    <property type="protein sequence ID" value="QJW90373.1"/>
    <property type="molecule type" value="Genomic_DNA"/>
</dbReference>
<name>A0A6M5YAX5_9BACT</name>
<evidence type="ECO:0000313" key="7">
    <source>
        <dbReference type="Proteomes" id="UP000502756"/>
    </source>
</evidence>
<organism evidence="6 7">
    <name type="scientific">Spirosoma taeanense</name>
    <dbReference type="NCBI Taxonomy" id="2735870"/>
    <lineage>
        <taxon>Bacteria</taxon>
        <taxon>Pseudomonadati</taxon>
        <taxon>Bacteroidota</taxon>
        <taxon>Cytophagia</taxon>
        <taxon>Cytophagales</taxon>
        <taxon>Cytophagaceae</taxon>
        <taxon>Spirosoma</taxon>
    </lineage>
</organism>
<protein>
    <submittedName>
        <fullName evidence="6">Carbohydrate kinase</fullName>
    </submittedName>
</protein>
<dbReference type="GO" id="GO:0005997">
    <property type="term" value="P:xylulose metabolic process"/>
    <property type="evidence" value="ECO:0007669"/>
    <property type="project" value="TreeGrafter"/>
</dbReference>
<accession>A0A6M5YAX5</accession>
<comment type="similarity">
    <text evidence="1">Belongs to the FGGY kinase family.</text>
</comment>
<evidence type="ECO:0000256" key="2">
    <source>
        <dbReference type="ARBA" id="ARBA00022679"/>
    </source>
</evidence>
<keyword evidence="3 6" id="KW-0418">Kinase</keyword>
<dbReference type="RefSeq" id="WP_171740217.1">
    <property type="nucleotide sequence ID" value="NZ_CP053435.1"/>
</dbReference>
<dbReference type="AlphaFoldDB" id="A0A6M5YAX5"/>
<evidence type="ECO:0000259" key="5">
    <source>
        <dbReference type="Pfam" id="PF21546"/>
    </source>
</evidence>
<keyword evidence="2" id="KW-0808">Transferase</keyword>
<dbReference type="Proteomes" id="UP000502756">
    <property type="component" value="Chromosome"/>
</dbReference>
<dbReference type="GO" id="GO:0005829">
    <property type="term" value="C:cytosol"/>
    <property type="evidence" value="ECO:0007669"/>
    <property type="project" value="TreeGrafter"/>
</dbReference>
<gene>
    <name evidence="6" type="ORF">HNV11_13800</name>
</gene>
<evidence type="ECO:0000259" key="4">
    <source>
        <dbReference type="Pfam" id="PF00370"/>
    </source>
</evidence>
<sequence length="479" mass="54587">MPTPVIAIFDIGKTNKKLFLFNERYEIIWEKAEQFAEIPDEDGDPCEDLKRLTHWVESSMSEVLDLPDFTVRAVNFSTYGASLVYLDAECHPIGCLYNYLKPYPDAVRRQFYQTYGDEATMALQTASPNLDSLNSGLMLYRIKYDKPRLYWRIWYALHLPQYLSFLFTRQVLSDVTSIGCHTMLWDFEKNQYHDWVRAEKLDNLFAPVLPSDSFLKAIIMDRPLYVGVGLHDSSAALIPYLASFQEPFVLISTGTWCVSMNPFNSQPLTPEELQYDCLNYMHYKGQPVKASRLFAGYEHEQQTRRLAEHFHVAIDHYVGIDYNPVLIEQLREHSMPVNGHGEPTGSQMLSMRGSLFAERNLSAFATYEEAYHQLMLDIIAQQLISTNLVLADSSDGRTSVKRIFVDGGFGKNPIYMNLLATAFPDIEVFAASVAQASALGAALAIHHHWNPLPLPGNSIELKKYTAFQPQRRTTSLGSF</sequence>
<dbReference type="PANTHER" id="PTHR10196:SF57">
    <property type="entry name" value="XYLULOSE KINASE"/>
    <property type="match status" value="1"/>
</dbReference>
<dbReference type="KEGG" id="stae:HNV11_13800"/>
<feature type="domain" description="Carbohydrate kinase FGGY N-terminal" evidence="4">
    <location>
        <begin position="6"/>
        <end position="194"/>
    </location>
</feature>
<dbReference type="InterPro" id="IPR043129">
    <property type="entry name" value="ATPase_NBD"/>
</dbReference>
<dbReference type="GO" id="GO:0004856">
    <property type="term" value="F:D-xylulokinase activity"/>
    <property type="evidence" value="ECO:0007669"/>
    <property type="project" value="TreeGrafter"/>
</dbReference>
<dbReference type="SUPFAM" id="SSF53067">
    <property type="entry name" value="Actin-like ATPase domain"/>
    <property type="match status" value="2"/>
</dbReference>
<dbReference type="InterPro" id="IPR049382">
    <property type="entry name" value="FGGY_C_2"/>
</dbReference>
<dbReference type="Pfam" id="PF00370">
    <property type="entry name" value="FGGY_N"/>
    <property type="match status" value="1"/>
</dbReference>
<dbReference type="Gene3D" id="3.30.420.40">
    <property type="match status" value="2"/>
</dbReference>
<evidence type="ECO:0000313" key="6">
    <source>
        <dbReference type="EMBL" id="QJW90373.1"/>
    </source>
</evidence>
<reference evidence="6 7" key="1">
    <citation type="submission" date="2020-05" db="EMBL/GenBank/DDBJ databases">
        <title>Genome sequencing of Spirosoma sp. TS118.</title>
        <authorList>
            <person name="Lee J.-H."/>
            <person name="Jeong S."/>
            <person name="Zhao L."/>
            <person name="Jung J.-H."/>
            <person name="Kim M.-K."/>
            <person name="Lim S."/>
        </authorList>
    </citation>
    <scope>NUCLEOTIDE SEQUENCE [LARGE SCALE GENOMIC DNA]</scope>
    <source>
        <strain evidence="6 7">TS118</strain>
    </source>
</reference>
<evidence type="ECO:0000256" key="3">
    <source>
        <dbReference type="ARBA" id="ARBA00022777"/>
    </source>
</evidence>
<keyword evidence="7" id="KW-1185">Reference proteome</keyword>
<feature type="domain" description="Carbohydrate kinase FGGY C-terminal" evidence="5">
    <location>
        <begin position="245"/>
        <end position="309"/>
    </location>
</feature>
<proteinExistence type="inferred from homology"/>
<dbReference type="PANTHER" id="PTHR10196">
    <property type="entry name" value="SUGAR KINASE"/>
    <property type="match status" value="1"/>
</dbReference>
<dbReference type="CDD" id="cd07772">
    <property type="entry name" value="ASKHA_NBD_FGGY_NaCK-like"/>
    <property type="match status" value="1"/>
</dbReference>
<dbReference type="Pfam" id="PF21546">
    <property type="entry name" value="FGGY_C_2"/>
    <property type="match status" value="1"/>
</dbReference>